<dbReference type="SUPFAM" id="SSF51905">
    <property type="entry name" value="FAD/NAD(P)-binding domain"/>
    <property type="match status" value="1"/>
</dbReference>
<evidence type="ECO:0000256" key="1">
    <source>
        <dbReference type="ARBA" id="ARBA00007992"/>
    </source>
</evidence>
<feature type="domain" description="FAD-binding" evidence="5">
    <location>
        <begin position="5"/>
        <end position="75"/>
    </location>
</feature>
<keyword evidence="3" id="KW-0274">FAD</keyword>
<dbReference type="Proteomes" id="UP000054771">
    <property type="component" value="Unassembled WGS sequence"/>
</dbReference>
<comment type="similarity">
    <text evidence="1">Belongs to the paxM FAD-dependent monooxygenase family.</text>
</comment>
<keyword evidence="7" id="KW-1185">Reference proteome</keyword>
<dbReference type="Pfam" id="PF01494">
    <property type="entry name" value="FAD_binding_3"/>
    <property type="match status" value="1"/>
</dbReference>
<evidence type="ECO:0000256" key="2">
    <source>
        <dbReference type="ARBA" id="ARBA00022630"/>
    </source>
</evidence>
<dbReference type="InterPro" id="IPR002938">
    <property type="entry name" value="FAD-bd"/>
</dbReference>
<dbReference type="EMBL" id="CDMC01000012">
    <property type="protein sequence ID" value="CEL08709.1"/>
    <property type="molecule type" value="Genomic_DNA"/>
</dbReference>
<gene>
    <name evidence="6" type="ORF">ASPCAL11854</name>
</gene>
<evidence type="ECO:0000313" key="7">
    <source>
        <dbReference type="Proteomes" id="UP000054771"/>
    </source>
</evidence>
<dbReference type="GO" id="GO:0004497">
    <property type="term" value="F:monooxygenase activity"/>
    <property type="evidence" value="ECO:0007669"/>
    <property type="project" value="InterPro"/>
</dbReference>
<dbReference type="STRING" id="454130.A0A0U4ZG93"/>
<evidence type="ECO:0000259" key="5">
    <source>
        <dbReference type="Pfam" id="PF01494"/>
    </source>
</evidence>
<organism evidence="6 7">
    <name type="scientific">Aspergillus calidoustus</name>
    <dbReference type="NCBI Taxonomy" id="454130"/>
    <lineage>
        <taxon>Eukaryota</taxon>
        <taxon>Fungi</taxon>
        <taxon>Dikarya</taxon>
        <taxon>Ascomycota</taxon>
        <taxon>Pezizomycotina</taxon>
        <taxon>Eurotiomycetes</taxon>
        <taxon>Eurotiomycetidae</taxon>
        <taxon>Eurotiales</taxon>
        <taxon>Aspergillaceae</taxon>
        <taxon>Aspergillus</taxon>
        <taxon>Aspergillus subgen. Nidulantes</taxon>
    </lineage>
</organism>
<dbReference type="OrthoDB" id="4509786at2759"/>
<dbReference type="InterPro" id="IPR050562">
    <property type="entry name" value="FAD_mOase_fung"/>
</dbReference>
<evidence type="ECO:0000256" key="4">
    <source>
        <dbReference type="ARBA" id="ARBA00023002"/>
    </source>
</evidence>
<proteinExistence type="inferred from homology"/>
<name>A0A0U4ZG93_ASPCI</name>
<evidence type="ECO:0000256" key="3">
    <source>
        <dbReference type="ARBA" id="ARBA00022827"/>
    </source>
</evidence>
<evidence type="ECO:0000313" key="6">
    <source>
        <dbReference type="EMBL" id="CEL08709.1"/>
    </source>
</evidence>
<dbReference type="GO" id="GO:0071949">
    <property type="term" value="F:FAD binding"/>
    <property type="evidence" value="ECO:0007669"/>
    <property type="project" value="InterPro"/>
</dbReference>
<accession>A0A0U4ZG93</accession>
<dbReference type="PANTHER" id="PTHR47356:SF2">
    <property type="entry name" value="FAD-BINDING DOMAIN-CONTAINING PROTEIN-RELATED"/>
    <property type="match status" value="1"/>
</dbReference>
<protein>
    <recommendedName>
        <fullName evidence="5">FAD-binding domain-containing protein</fullName>
    </recommendedName>
</protein>
<keyword evidence="2" id="KW-0285">Flavoprotein</keyword>
<dbReference type="Gene3D" id="3.50.50.60">
    <property type="entry name" value="FAD/NAD(P)-binding domain"/>
    <property type="match status" value="1"/>
</dbReference>
<reference evidence="7" key="1">
    <citation type="journal article" date="2016" name="Genome Announc.">
        <title>Draft genome sequences of fungus Aspergillus calidoustus.</title>
        <authorList>
            <person name="Horn F."/>
            <person name="Linde J."/>
            <person name="Mattern D.J."/>
            <person name="Walther G."/>
            <person name="Guthke R."/>
            <person name="Scherlach K."/>
            <person name="Martin K."/>
            <person name="Brakhage A.A."/>
            <person name="Petzke L."/>
            <person name="Valiante V."/>
        </authorList>
    </citation>
    <scope>NUCLEOTIDE SEQUENCE [LARGE SCALE GENOMIC DNA]</scope>
    <source>
        <strain evidence="7">SF006504</strain>
    </source>
</reference>
<dbReference type="AlphaFoldDB" id="A0A0U4ZG93"/>
<dbReference type="PANTHER" id="PTHR47356">
    <property type="entry name" value="FAD-DEPENDENT MONOOXYGENASE ASQG-RELATED"/>
    <property type="match status" value="1"/>
</dbReference>
<keyword evidence="4" id="KW-0560">Oxidoreductase</keyword>
<dbReference type="InterPro" id="IPR036188">
    <property type="entry name" value="FAD/NAD-bd_sf"/>
</dbReference>
<sequence>MSGLKILIVGGSVTGLTLAAIFERYGIDYTLLENHADVTPALGASIGLLAHGSRVLDQLGCFEELLPFGNGIENMDMYDPDGKKMGSHKGLGTYMESM</sequence>